<name>A0ABN3UKI9_9ACTN</name>
<dbReference type="EMBL" id="BAAATZ010000027">
    <property type="protein sequence ID" value="GAA2734010.1"/>
    <property type="molecule type" value="Genomic_DNA"/>
</dbReference>
<protein>
    <submittedName>
        <fullName evidence="1">Uncharacterized protein</fullName>
    </submittedName>
</protein>
<keyword evidence="2" id="KW-1185">Reference proteome</keyword>
<comment type="caution">
    <text evidence="1">The sequence shown here is derived from an EMBL/GenBank/DDBJ whole genome shotgun (WGS) entry which is preliminary data.</text>
</comment>
<proteinExistence type="predicted"/>
<sequence length="302" mass="32985">MGVVKDADPANPTIGVFVPPGCDVAMPRRLLDRVGLVYAVEPLRVGEPIDVSALERYTALLIVLQEPQQAELLADFVRLARPTKIPVTLLAGRRELGAGLPPVLDELTVVFADGEAQAIADRLRGTMLFFHETRAKWLVRQRRSHEKAVSQSSTAELKVRDTTILNSAPEAQQVPDQIGELVTVAREDIGSFLETQLGARALPSERGEQWGVAVWVDALSSPAFNPVLVHYGQAPADGTELEGQLKERDLHLGVLVVDEADTTWHIDESVAWVAIGVARLAQMNKAQFGRLLVQGRNRLVHG</sequence>
<reference evidence="1 2" key="1">
    <citation type="journal article" date="2019" name="Int. J. Syst. Evol. Microbiol.">
        <title>The Global Catalogue of Microorganisms (GCM) 10K type strain sequencing project: providing services to taxonomists for standard genome sequencing and annotation.</title>
        <authorList>
            <consortium name="The Broad Institute Genomics Platform"/>
            <consortium name="The Broad Institute Genome Sequencing Center for Infectious Disease"/>
            <person name="Wu L."/>
            <person name="Ma J."/>
        </authorList>
    </citation>
    <scope>NUCLEOTIDE SEQUENCE [LARGE SCALE GENOMIC DNA]</scope>
    <source>
        <strain evidence="1 2">JCM 8201</strain>
    </source>
</reference>
<evidence type="ECO:0000313" key="2">
    <source>
        <dbReference type="Proteomes" id="UP001501842"/>
    </source>
</evidence>
<gene>
    <name evidence="1" type="ORF">GCM10010439_55430</name>
</gene>
<organism evidence="1 2">
    <name type="scientific">Actinocorallia aurantiaca</name>
    <dbReference type="NCBI Taxonomy" id="46204"/>
    <lineage>
        <taxon>Bacteria</taxon>
        <taxon>Bacillati</taxon>
        <taxon>Actinomycetota</taxon>
        <taxon>Actinomycetes</taxon>
        <taxon>Streptosporangiales</taxon>
        <taxon>Thermomonosporaceae</taxon>
        <taxon>Actinocorallia</taxon>
    </lineage>
</organism>
<evidence type="ECO:0000313" key="1">
    <source>
        <dbReference type="EMBL" id="GAA2734010.1"/>
    </source>
</evidence>
<accession>A0ABN3UKI9</accession>
<dbReference type="Proteomes" id="UP001501842">
    <property type="component" value="Unassembled WGS sequence"/>
</dbReference>